<dbReference type="InterPro" id="IPR000644">
    <property type="entry name" value="CBS_dom"/>
</dbReference>
<dbReference type="RefSeq" id="WP_211467256.1">
    <property type="nucleotide sequence ID" value="NZ_JAGSXH010000028.1"/>
</dbReference>
<gene>
    <name evidence="4" type="ORF">KGA66_10595</name>
</gene>
<name>A0A8J7WJL2_9ACTN</name>
<feature type="domain" description="CBS" evidence="3">
    <location>
        <begin position="8"/>
        <end position="66"/>
    </location>
</feature>
<dbReference type="AlphaFoldDB" id="A0A8J7WJL2"/>
<reference evidence="4" key="1">
    <citation type="submission" date="2021-04" db="EMBL/GenBank/DDBJ databases">
        <title>Genome based classification of Actinospica acidithermotolerans sp. nov., an actinobacterium isolated from an Indonesian hot spring.</title>
        <authorList>
            <person name="Kusuma A.B."/>
            <person name="Putra K.E."/>
            <person name="Nafisah S."/>
            <person name="Loh J."/>
            <person name="Nouioui I."/>
            <person name="Goodfellow M."/>
        </authorList>
    </citation>
    <scope>NUCLEOTIDE SEQUENCE</scope>
    <source>
        <strain evidence="4">DSM 45618</strain>
    </source>
</reference>
<dbReference type="Gene3D" id="3.10.580.10">
    <property type="entry name" value="CBS-domain"/>
    <property type="match status" value="1"/>
</dbReference>
<comment type="caution">
    <text evidence="4">The sequence shown here is derived from an EMBL/GenBank/DDBJ whole genome shotgun (WGS) entry which is preliminary data.</text>
</comment>
<evidence type="ECO:0000313" key="4">
    <source>
        <dbReference type="EMBL" id="MBS2963496.1"/>
    </source>
</evidence>
<dbReference type="Pfam" id="PF00571">
    <property type="entry name" value="CBS"/>
    <property type="match status" value="2"/>
</dbReference>
<dbReference type="PROSITE" id="PS51371">
    <property type="entry name" value="CBS"/>
    <property type="match status" value="2"/>
</dbReference>
<dbReference type="InterPro" id="IPR044725">
    <property type="entry name" value="CBSX3_CBS_dom"/>
</dbReference>
<accession>A0A8J7WJL2</accession>
<dbReference type="Proteomes" id="UP000677913">
    <property type="component" value="Unassembled WGS sequence"/>
</dbReference>
<dbReference type="InterPro" id="IPR046342">
    <property type="entry name" value="CBS_dom_sf"/>
</dbReference>
<dbReference type="PANTHER" id="PTHR43080:SF2">
    <property type="entry name" value="CBS DOMAIN-CONTAINING PROTEIN"/>
    <property type="match status" value="1"/>
</dbReference>
<keyword evidence="5" id="KW-1185">Reference proteome</keyword>
<evidence type="ECO:0000256" key="1">
    <source>
        <dbReference type="ARBA" id="ARBA00023122"/>
    </source>
</evidence>
<organism evidence="4 5">
    <name type="scientific">Actinocrinis puniceicyclus</name>
    <dbReference type="NCBI Taxonomy" id="977794"/>
    <lineage>
        <taxon>Bacteria</taxon>
        <taxon>Bacillati</taxon>
        <taxon>Actinomycetota</taxon>
        <taxon>Actinomycetes</taxon>
        <taxon>Catenulisporales</taxon>
        <taxon>Actinospicaceae</taxon>
        <taxon>Actinocrinis</taxon>
    </lineage>
</organism>
<dbReference type="SMART" id="SM00116">
    <property type="entry name" value="CBS"/>
    <property type="match status" value="2"/>
</dbReference>
<dbReference type="EMBL" id="JAGSXH010000028">
    <property type="protein sequence ID" value="MBS2963496.1"/>
    <property type="molecule type" value="Genomic_DNA"/>
</dbReference>
<dbReference type="SUPFAM" id="SSF54631">
    <property type="entry name" value="CBS-domain pair"/>
    <property type="match status" value="1"/>
</dbReference>
<evidence type="ECO:0000259" key="3">
    <source>
        <dbReference type="PROSITE" id="PS51371"/>
    </source>
</evidence>
<evidence type="ECO:0000256" key="2">
    <source>
        <dbReference type="PROSITE-ProRule" id="PRU00703"/>
    </source>
</evidence>
<protein>
    <submittedName>
        <fullName evidence="4">CBS domain-containing protein</fullName>
    </submittedName>
</protein>
<keyword evidence="1 2" id="KW-0129">CBS domain</keyword>
<evidence type="ECO:0000313" key="5">
    <source>
        <dbReference type="Proteomes" id="UP000677913"/>
    </source>
</evidence>
<proteinExistence type="predicted"/>
<dbReference type="CDD" id="cd04623">
    <property type="entry name" value="CBS_pair_bac_euk"/>
    <property type="match status" value="1"/>
</dbReference>
<feature type="domain" description="CBS" evidence="3">
    <location>
        <begin position="75"/>
        <end position="132"/>
    </location>
</feature>
<sequence>MRVRDVLAHKGGDVVTIGPDASCRELLALLAQHNIGAVVVSADGITVAGIVSERDVVRRLHDLGAEVLNAPVGRIATLHVRTCDPEDPLDDLRETMTLHRIRHIPVVSQERLVGIVSIGDVVKSTISQLEDERQHLIDYLQG</sequence>
<dbReference type="InterPro" id="IPR051257">
    <property type="entry name" value="Diverse_CBS-Domain"/>
</dbReference>
<dbReference type="PANTHER" id="PTHR43080">
    <property type="entry name" value="CBS DOMAIN-CONTAINING PROTEIN CBSX3, MITOCHONDRIAL"/>
    <property type="match status" value="1"/>
</dbReference>